<reference evidence="1 2" key="1">
    <citation type="journal article" date="2019" name="Commun. Biol.">
        <title>The bagworm genome reveals a unique fibroin gene that provides high tensile strength.</title>
        <authorList>
            <person name="Kono N."/>
            <person name="Nakamura H."/>
            <person name="Ohtoshi R."/>
            <person name="Tomita M."/>
            <person name="Numata K."/>
            <person name="Arakawa K."/>
        </authorList>
    </citation>
    <scope>NUCLEOTIDE SEQUENCE [LARGE SCALE GENOMIC DNA]</scope>
</reference>
<evidence type="ECO:0000313" key="1">
    <source>
        <dbReference type="EMBL" id="GBP61482.1"/>
    </source>
</evidence>
<name>A0A4C1XES2_EUMVA</name>
<organism evidence="1 2">
    <name type="scientific">Eumeta variegata</name>
    <name type="common">Bagworm moth</name>
    <name type="synonym">Eumeta japonica</name>
    <dbReference type="NCBI Taxonomy" id="151549"/>
    <lineage>
        <taxon>Eukaryota</taxon>
        <taxon>Metazoa</taxon>
        <taxon>Ecdysozoa</taxon>
        <taxon>Arthropoda</taxon>
        <taxon>Hexapoda</taxon>
        <taxon>Insecta</taxon>
        <taxon>Pterygota</taxon>
        <taxon>Neoptera</taxon>
        <taxon>Endopterygota</taxon>
        <taxon>Lepidoptera</taxon>
        <taxon>Glossata</taxon>
        <taxon>Ditrysia</taxon>
        <taxon>Tineoidea</taxon>
        <taxon>Psychidae</taxon>
        <taxon>Oiketicinae</taxon>
        <taxon>Eumeta</taxon>
    </lineage>
</organism>
<proteinExistence type="predicted"/>
<accession>A0A4C1XES2</accession>
<gene>
    <name evidence="1" type="ORF">EVAR_34718_1</name>
</gene>
<sequence length="183" mass="20991">MSLSGSVNTQTPLTEFCYDEGDTFTANCYFDYGLSNEGITWHLHDVNDNEVYNAEEIPRGYQPSSWWLPSSPIRLNLDKRHDNWLLKCQRSFILKNIRPIALNGSIAVRFRMRRDDACQVYKKSISITKLSPGKRYLFPPWGKEVPQNSCRNDCTRAAPARSWSTEVPSIHKQVDEAALTCLT</sequence>
<dbReference type="AlphaFoldDB" id="A0A4C1XES2"/>
<evidence type="ECO:0000313" key="2">
    <source>
        <dbReference type="Proteomes" id="UP000299102"/>
    </source>
</evidence>
<comment type="caution">
    <text evidence="1">The sequence shown here is derived from an EMBL/GenBank/DDBJ whole genome shotgun (WGS) entry which is preliminary data.</text>
</comment>
<dbReference type="Proteomes" id="UP000299102">
    <property type="component" value="Unassembled WGS sequence"/>
</dbReference>
<keyword evidence="2" id="KW-1185">Reference proteome</keyword>
<protein>
    <submittedName>
        <fullName evidence="1">Uncharacterized protein</fullName>
    </submittedName>
</protein>
<dbReference type="EMBL" id="BGZK01000815">
    <property type="protein sequence ID" value="GBP61482.1"/>
    <property type="molecule type" value="Genomic_DNA"/>
</dbReference>